<dbReference type="RefSeq" id="WP_206586109.1">
    <property type="nucleotide sequence ID" value="NZ_JAFKCU010000002.1"/>
</dbReference>
<proteinExistence type="predicted"/>
<dbReference type="EMBL" id="JAFKCU010000002">
    <property type="protein sequence ID" value="MBN7815437.1"/>
    <property type="molecule type" value="Genomic_DNA"/>
</dbReference>
<keyword evidence="1" id="KW-0732">Signal</keyword>
<comment type="caution">
    <text evidence="3">The sequence shown here is derived from an EMBL/GenBank/DDBJ whole genome shotgun (WGS) entry which is preliminary data.</text>
</comment>
<keyword evidence="4" id="KW-1185">Reference proteome</keyword>
<dbReference type="CDD" id="cd02258">
    <property type="entry name" value="Peptidase_C25_N"/>
    <property type="match status" value="1"/>
</dbReference>
<dbReference type="Gene3D" id="3.40.50.10390">
    <property type="entry name" value="Gingipain r, domain 1"/>
    <property type="match status" value="1"/>
</dbReference>
<evidence type="ECO:0000256" key="1">
    <source>
        <dbReference type="ARBA" id="ARBA00022729"/>
    </source>
</evidence>
<protein>
    <submittedName>
        <fullName evidence="3">Type IX secretion system sortase PorU</fullName>
    </submittedName>
</protein>
<dbReference type="SUPFAM" id="SSF52129">
    <property type="entry name" value="Caspase-like"/>
    <property type="match status" value="1"/>
</dbReference>
<evidence type="ECO:0000259" key="2">
    <source>
        <dbReference type="Pfam" id="PF01364"/>
    </source>
</evidence>
<evidence type="ECO:0000313" key="4">
    <source>
        <dbReference type="Proteomes" id="UP000664480"/>
    </source>
</evidence>
<dbReference type="InterPro" id="IPR001769">
    <property type="entry name" value="Gingipain"/>
</dbReference>
<sequence length="1082" mass="120850">MKQGIKIFFLLLFIGISFSEKGICQSTFFSFKVPKSGIYKITEAEARKLGANSLDEISIAGFPGMLPQKLDPEQFELQEIPSQINGDAKFFYLEGPNSFAWEDEKWNYQHHLFEDSLSYLIGIGKKGTTISSIELPEEDSASKLVYKHKHDKGEENNILNSGRIWYSEPIFPGSSRTISVFRESGSNSNWKVFGKIMASAKASSEISLLADDQVISKTAFDALPNSTYGIKGREELLEKEFNTQETKLDRLRISFQTSDLNASAYWDHISVAIPYQSTELDTGIYYNWSMESFSALPKNGLSYWDISDFYEPIAIQNSLGFSTQSRKIAVFNPSAVEEIKTFEPLTLSPFSASSSPALLIITTREFSFAAEKLRNHKNSLGISSEIAYLSDIYSAFGYGNKDINAIRNFIAAKYQYGKSLKNVLILGKGTFDYKNKFGGRPNIIPIYTSRNSLNPLTTFSSDDFYGLIDLGQGYWEESREGDELMQIGVGRLPVINTQEALIVVNKIIDYETSLKPGLWKESISWLVDDGDNGIHMRDAEALSENIRKSAPEIIQEKLYLDRYEQESTAQNQKSPEASAALLKALEKGKLLINYIGHGNETTLAAEEILQVSDISDWPKQDNLAIWVTATCEFGRQDSPFVRSSAEELLVAEGKGAIALLTTGRPVFSSVNFSLNDAFSKEVFKLVGGNYQDLGTIFKNTKNNSLNGSLNRNFSLIGDPSLRLAKPELEIKITSITDENGSSLETLPIGEEVILEGKIIDPLPGSKLIGYEGNYTLEIYYQEVEEKTLGDENSPFEFEEENTVLFRGEGIISEGNLKSTFIIPSHLEEEEFQGKIRIIGSDPSLELEAFGFHSLDFKRGIQEVLDQNGPLISVLLNGQSPNSSSFPSKSLSALINLEDESGIDISGLIPNQSIQIQVNGEERIILNEFFKAEEGNYKKGNLEFLLTGLNEGKNQISIEAWDNLGNQSILTLEIQVKGSETLKILNHKTYPNPTNSVSNFEIEHNRPGENFQITFSVYQTTGQTIFEQTFRLVKAPARIDDLSWIFFQNQTKYPAKGTYIYKLTLQAESDNAYATASGQIVIK</sequence>
<dbReference type="InterPro" id="IPR029031">
    <property type="entry name" value="Gingipain_N_sf"/>
</dbReference>
<reference evidence="3 4" key="1">
    <citation type="submission" date="2021-03" db="EMBL/GenBank/DDBJ databases">
        <title>novel species isolated from a fishpond in China.</title>
        <authorList>
            <person name="Lu H."/>
            <person name="Cai Z."/>
        </authorList>
    </citation>
    <scope>NUCLEOTIDE SEQUENCE [LARGE SCALE GENOMIC DNA]</scope>
    <source>
        <strain evidence="3 4">YJ13C</strain>
    </source>
</reference>
<dbReference type="Proteomes" id="UP000664480">
    <property type="component" value="Unassembled WGS sequence"/>
</dbReference>
<organism evidence="3 4">
    <name type="scientific">Algoriphagus pacificus</name>
    <dbReference type="NCBI Taxonomy" id="2811234"/>
    <lineage>
        <taxon>Bacteria</taxon>
        <taxon>Pseudomonadati</taxon>
        <taxon>Bacteroidota</taxon>
        <taxon>Cytophagia</taxon>
        <taxon>Cytophagales</taxon>
        <taxon>Cyclobacteriaceae</taxon>
        <taxon>Algoriphagus</taxon>
    </lineage>
</organism>
<dbReference type="Gene3D" id="3.40.50.1460">
    <property type="match status" value="1"/>
</dbReference>
<gene>
    <name evidence="3" type="primary">porU</name>
    <name evidence="3" type="ORF">J0A69_08365</name>
</gene>
<evidence type="ECO:0000313" key="3">
    <source>
        <dbReference type="EMBL" id="MBN7815437.1"/>
    </source>
</evidence>
<dbReference type="Pfam" id="PF01364">
    <property type="entry name" value="Peptidase_C25"/>
    <property type="match status" value="1"/>
</dbReference>
<dbReference type="InterPro" id="IPR029030">
    <property type="entry name" value="Caspase-like_dom_sf"/>
</dbReference>
<accession>A0ABS3CEA5</accession>
<feature type="domain" description="Gingipain" evidence="2">
    <location>
        <begin position="359"/>
        <end position="723"/>
    </location>
</feature>
<dbReference type="NCBIfam" id="NF033707">
    <property type="entry name" value="T9SS_sortase"/>
    <property type="match status" value="1"/>
</dbReference>
<name>A0ABS3CEA5_9BACT</name>